<reference evidence="1 2" key="1">
    <citation type="submission" date="2015-09" db="EMBL/GenBank/DDBJ databases">
        <authorList>
            <consortium name="Pathogen Informatics"/>
        </authorList>
    </citation>
    <scope>NUCLEOTIDE SEQUENCE [LARGE SCALE GENOMIC DNA]</scope>
    <source>
        <strain evidence="1 2">2789STDY5834878</strain>
    </source>
</reference>
<dbReference type="AlphaFoldDB" id="A0A174ZC71"/>
<evidence type="ECO:0000313" key="2">
    <source>
        <dbReference type="Proteomes" id="UP000095780"/>
    </source>
</evidence>
<dbReference type="RefSeq" id="WP_242854912.1">
    <property type="nucleotide sequence ID" value="NZ_CABIXW010000003.1"/>
</dbReference>
<evidence type="ECO:0000313" key="1">
    <source>
        <dbReference type="EMBL" id="CUQ83417.1"/>
    </source>
</evidence>
<organism evidence="1 2">
    <name type="scientific">Lachnospira eligens</name>
    <dbReference type="NCBI Taxonomy" id="39485"/>
    <lineage>
        <taxon>Bacteria</taxon>
        <taxon>Bacillati</taxon>
        <taxon>Bacillota</taxon>
        <taxon>Clostridia</taxon>
        <taxon>Lachnospirales</taxon>
        <taxon>Lachnospiraceae</taxon>
        <taxon>Lachnospira</taxon>
    </lineage>
</organism>
<proteinExistence type="predicted"/>
<protein>
    <submittedName>
        <fullName evidence="1">Uncharacterized protein</fullName>
    </submittedName>
</protein>
<sequence>MRLYKMELFKLFQNKIFKIGMLAATGLLFLYFWFAEVGGEIATVDGKFYSGYEAVQMNRKITEEFEGDLTDEKVNQIIEKYGLPTKLEENMPGWRDGNFLNDFGTRYFTNGAWENGVLPTERYSLGETELGKAYDEIGKTPYLAYTTGWKVFVEML</sequence>
<dbReference type="Proteomes" id="UP000095780">
    <property type="component" value="Unassembled WGS sequence"/>
</dbReference>
<name>A0A174ZC71_9FIRM</name>
<gene>
    <name evidence="1" type="ORF">ERS852492_01188</name>
</gene>
<accession>A0A174ZC71</accession>
<dbReference type="EMBL" id="CZBV01000003">
    <property type="protein sequence ID" value="CUQ83417.1"/>
    <property type="molecule type" value="Genomic_DNA"/>
</dbReference>